<dbReference type="PANTHER" id="PTHR10566:SF113">
    <property type="entry name" value="PROTEIN ACTIVITY OF BC1 COMPLEX KINASE 7, CHLOROPLASTIC"/>
    <property type="match status" value="1"/>
</dbReference>
<evidence type="ECO:0000256" key="1">
    <source>
        <dbReference type="ARBA" id="ARBA00009670"/>
    </source>
</evidence>
<evidence type="ECO:0000256" key="2">
    <source>
        <dbReference type="SAM" id="Phobius"/>
    </source>
</evidence>
<evidence type="ECO:0000259" key="3">
    <source>
        <dbReference type="Pfam" id="PF03109"/>
    </source>
</evidence>
<dbReference type="CDD" id="cd05121">
    <property type="entry name" value="ABC1_ADCK3-like"/>
    <property type="match status" value="1"/>
</dbReference>
<feature type="transmembrane region" description="Helical" evidence="2">
    <location>
        <begin position="694"/>
        <end position="717"/>
    </location>
</feature>
<dbReference type="OrthoDB" id="427480at2759"/>
<dbReference type="PANTHER" id="PTHR10566">
    <property type="entry name" value="CHAPERONE-ACTIVITY OF BC1 COMPLEX CABC1 -RELATED"/>
    <property type="match status" value="1"/>
</dbReference>
<name>A0A0M0LQ84_9EUKA</name>
<reference evidence="5" key="1">
    <citation type="journal article" date="2015" name="PLoS Genet.">
        <title>Genome Sequence and Transcriptome Analyses of Chrysochromulina tobin: Metabolic Tools for Enhanced Algal Fitness in the Prominent Order Prymnesiales (Haptophyceae).</title>
        <authorList>
            <person name="Hovde B.T."/>
            <person name="Deodato C.R."/>
            <person name="Hunsperger H.M."/>
            <person name="Ryken S.A."/>
            <person name="Yost W."/>
            <person name="Jha R.K."/>
            <person name="Patterson J."/>
            <person name="Monnat R.J. Jr."/>
            <person name="Barlow S.B."/>
            <person name="Starkenburg S.R."/>
            <person name="Cattolico R.A."/>
        </authorList>
    </citation>
    <scope>NUCLEOTIDE SEQUENCE</scope>
    <source>
        <strain evidence="5">CCMP291</strain>
    </source>
</reference>
<dbReference type="EMBL" id="JWZX01000466">
    <property type="protein sequence ID" value="KOO52893.1"/>
    <property type="molecule type" value="Genomic_DNA"/>
</dbReference>
<accession>A0A0M0LQ84</accession>
<gene>
    <name evidence="4" type="ORF">Ctob_015810</name>
</gene>
<comment type="caution">
    <text evidence="4">The sequence shown here is derived from an EMBL/GenBank/DDBJ whole genome shotgun (WGS) entry which is preliminary data.</text>
</comment>
<organism evidence="4 5">
    <name type="scientific">Chrysochromulina tobinii</name>
    <dbReference type="NCBI Taxonomy" id="1460289"/>
    <lineage>
        <taxon>Eukaryota</taxon>
        <taxon>Haptista</taxon>
        <taxon>Haptophyta</taxon>
        <taxon>Prymnesiophyceae</taxon>
        <taxon>Prymnesiales</taxon>
        <taxon>Chrysochromulinaceae</taxon>
        <taxon>Chrysochromulina</taxon>
    </lineage>
</organism>
<dbReference type="InterPro" id="IPR011009">
    <property type="entry name" value="Kinase-like_dom_sf"/>
</dbReference>
<dbReference type="Proteomes" id="UP000037460">
    <property type="component" value="Unassembled WGS sequence"/>
</dbReference>
<proteinExistence type="inferred from homology"/>
<sequence>MMSELKPKVAASVEPVRAISCTRAEQRDAACAAEARLAVVESDVIAATQVASAISETLPAAGRVVPTMRKRDRLRQVLQFPRNAVSVGKAINEAAEELVGDSCDVDAPEVCEDESKFKAAKRELGALIRKSLFFWQGSATNKDLAETEADSMESGWVQRGQGSAFKRTTEVWGFLARSGLRVVKAGKTKGTPEEVSATKTAAAEFIRDGLFTLGPTFVKLGQVVSTRSDVLEKEYIEVLKDLQDNVPGFGGDRAVQIIEKELGKPIGQIFDSFEREPIAAASLGQVHKAVYKGTAVAVKVQRAGLKELFDTDLKNLKVLVKLLDKFDPKSDGADRSYADIYDESAKLLYEEIDYMREGRNGARFAQSLAKVGLDYIKVPTVFWEVTNERVLTMEFVESFKLTDVARVEAEGLDRKLLADRVADSFLAQILKTGYFHCDPHPGNLCVNKEGKLVFYDCGMMNELQPNVAKGFKEACFAIFGGGPFISEIQLDAAGKRLVDALELMGVLAKSADRLSVEKLARYFIRTFKDVQLGKSASNIKTTLGADLQALTDQQVFRFPSTFTFIFRAFASVDGIGKGLTEDFDIPKLAQPFINELTVGDVPKSVLEVFLERTGKATGLNTDDVNTALNQPRKVAYLEQTLRAMEQGNLKIRVRSLENERALARVALTQEVTNNLLVTSLLLHMGLARLTPLPALWLLGAGAFFAKAGGAALSIKIFDKKAARYEAKDFGDVDATK</sequence>
<evidence type="ECO:0000313" key="4">
    <source>
        <dbReference type="EMBL" id="KOO52893.1"/>
    </source>
</evidence>
<keyword evidence="2" id="KW-0472">Membrane</keyword>
<dbReference type="SUPFAM" id="SSF56112">
    <property type="entry name" value="Protein kinase-like (PK-like)"/>
    <property type="match status" value="1"/>
</dbReference>
<evidence type="ECO:0000313" key="5">
    <source>
        <dbReference type="Proteomes" id="UP000037460"/>
    </source>
</evidence>
<keyword evidence="2" id="KW-1133">Transmembrane helix</keyword>
<dbReference type="InterPro" id="IPR004147">
    <property type="entry name" value="ABC1_dom"/>
</dbReference>
<dbReference type="InterPro" id="IPR050154">
    <property type="entry name" value="UbiB_kinase"/>
</dbReference>
<dbReference type="Pfam" id="PF03109">
    <property type="entry name" value="ABC1"/>
    <property type="match status" value="1"/>
</dbReference>
<keyword evidence="5" id="KW-1185">Reference proteome</keyword>
<protein>
    <submittedName>
        <fullName evidence="4">ABC1 protein</fullName>
    </submittedName>
</protein>
<keyword evidence="2" id="KW-0812">Transmembrane</keyword>
<dbReference type="AlphaFoldDB" id="A0A0M0LQ84"/>
<feature type="domain" description="ABC1 atypical kinase-like" evidence="3">
    <location>
        <begin position="242"/>
        <end position="478"/>
    </location>
</feature>
<comment type="similarity">
    <text evidence="1">Belongs to the protein kinase superfamily. ADCK protein kinase family.</text>
</comment>